<evidence type="ECO:0000313" key="2">
    <source>
        <dbReference type="EMBL" id="CAK6970877.1"/>
    </source>
</evidence>
<gene>
    <name evidence="2" type="ORF">FSCOSCO3_A001511</name>
</gene>
<evidence type="ECO:0000313" key="3">
    <source>
        <dbReference type="Proteomes" id="UP001314229"/>
    </source>
</evidence>
<name>A0AAV1PK30_SCOSC</name>
<reference evidence="2 3" key="1">
    <citation type="submission" date="2024-01" db="EMBL/GenBank/DDBJ databases">
        <authorList>
            <person name="Alioto T."/>
            <person name="Alioto T."/>
            <person name="Gomez Garrido J."/>
        </authorList>
    </citation>
    <scope>NUCLEOTIDE SEQUENCE [LARGE SCALE GENOMIC DNA]</scope>
</reference>
<accession>A0AAV1PK30</accession>
<sequence length="118" mass="14176">MRRHMEGEMKEMEDKMKTIVKLMVLKERQTWASERQQLLNEEEDATEEAEKHDSSRILFRGELQKQRQRAGEEIKKRDEVIKSVQQRVHTLEEDIERRAATANESSWWDEVSDLFRSS</sequence>
<organism evidence="2 3">
    <name type="scientific">Scomber scombrus</name>
    <name type="common">Atlantic mackerel</name>
    <name type="synonym">Scomber vernalis</name>
    <dbReference type="NCBI Taxonomy" id="13677"/>
    <lineage>
        <taxon>Eukaryota</taxon>
        <taxon>Metazoa</taxon>
        <taxon>Chordata</taxon>
        <taxon>Craniata</taxon>
        <taxon>Vertebrata</taxon>
        <taxon>Euteleostomi</taxon>
        <taxon>Actinopterygii</taxon>
        <taxon>Neopterygii</taxon>
        <taxon>Teleostei</taxon>
        <taxon>Neoteleostei</taxon>
        <taxon>Acanthomorphata</taxon>
        <taxon>Pelagiaria</taxon>
        <taxon>Scombriformes</taxon>
        <taxon>Scombridae</taxon>
        <taxon>Scomber</taxon>
    </lineage>
</organism>
<dbReference type="AlphaFoldDB" id="A0AAV1PK30"/>
<feature type="region of interest" description="Disordered" evidence="1">
    <location>
        <begin position="35"/>
        <end position="62"/>
    </location>
</feature>
<dbReference type="Proteomes" id="UP001314229">
    <property type="component" value="Unassembled WGS sequence"/>
</dbReference>
<protein>
    <submittedName>
        <fullName evidence="2">Golgin subfamily A member 6-like protein 22</fullName>
    </submittedName>
</protein>
<evidence type="ECO:0000256" key="1">
    <source>
        <dbReference type="SAM" id="MobiDB-lite"/>
    </source>
</evidence>
<keyword evidence="3" id="KW-1185">Reference proteome</keyword>
<comment type="caution">
    <text evidence="2">The sequence shown here is derived from an EMBL/GenBank/DDBJ whole genome shotgun (WGS) entry which is preliminary data.</text>
</comment>
<dbReference type="EMBL" id="CAWUFR010000167">
    <property type="protein sequence ID" value="CAK6970877.1"/>
    <property type="molecule type" value="Genomic_DNA"/>
</dbReference>
<proteinExistence type="predicted"/>